<dbReference type="Proteomes" id="UP001165121">
    <property type="component" value="Unassembled WGS sequence"/>
</dbReference>
<dbReference type="InterPro" id="IPR006600">
    <property type="entry name" value="HTH_CenpB_DNA-bd_dom"/>
</dbReference>
<name>A0A9W6X6E1_9STRA</name>
<sequence>MSVKIERASISSKTSSMKKLRPMGTETVLFRDTELQLVEWVNEYRRLGAPVSALMLHFKALDFAEQAGLSWQTFTASWAWRKGFIKRYRLSFRARARQGQKSTEDSARAVEALNKTMKETMHKLDIQEAYNADQTPILFEYAPKQTLNERGARTDWVRSGGNDKEIMTCMLLGASYGRKFTPFFVIKTRKPTVKKRAEENLRLRHRFGKTL</sequence>
<dbReference type="Pfam" id="PF03221">
    <property type="entry name" value="HTH_Tnp_Tc5"/>
    <property type="match status" value="1"/>
</dbReference>
<dbReference type="Gene3D" id="1.10.10.60">
    <property type="entry name" value="Homeodomain-like"/>
    <property type="match status" value="1"/>
</dbReference>
<dbReference type="InterPro" id="IPR009057">
    <property type="entry name" value="Homeodomain-like_sf"/>
</dbReference>
<dbReference type="SUPFAM" id="SSF46689">
    <property type="entry name" value="Homeodomain-like"/>
    <property type="match status" value="1"/>
</dbReference>
<reference evidence="3" key="1">
    <citation type="submission" date="2023-04" db="EMBL/GenBank/DDBJ databases">
        <title>Phytophthora fragariaefolia NBRC 109709.</title>
        <authorList>
            <person name="Ichikawa N."/>
            <person name="Sato H."/>
            <person name="Tonouchi N."/>
        </authorList>
    </citation>
    <scope>NUCLEOTIDE SEQUENCE</scope>
    <source>
        <strain evidence="3">NBRC 109709</strain>
    </source>
</reference>
<dbReference type="GO" id="GO:0005634">
    <property type="term" value="C:nucleus"/>
    <property type="evidence" value="ECO:0007669"/>
    <property type="project" value="TreeGrafter"/>
</dbReference>
<comment type="caution">
    <text evidence="3">The sequence shown here is derived from an EMBL/GenBank/DDBJ whole genome shotgun (WGS) entry which is preliminary data.</text>
</comment>
<dbReference type="GO" id="GO:0003677">
    <property type="term" value="F:DNA binding"/>
    <property type="evidence" value="ECO:0007669"/>
    <property type="project" value="UniProtKB-KW"/>
</dbReference>
<dbReference type="PROSITE" id="PS51253">
    <property type="entry name" value="HTH_CENPB"/>
    <property type="match status" value="1"/>
</dbReference>
<protein>
    <submittedName>
        <fullName evidence="3">Unnamed protein product</fullName>
    </submittedName>
</protein>
<accession>A0A9W6X6E1</accession>
<dbReference type="EMBL" id="BSXT01000687">
    <property type="protein sequence ID" value="GMF32438.1"/>
    <property type="molecule type" value="Genomic_DNA"/>
</dbReference>
<keyword evidence="4" id="KW-1185">Reference proteome</keyword>
<evidence type="ECO:0000313" key="3">
    <source>
        <dbReference type="EMBL" id="GMF32438.1"/>
    </source>
</evidence>
<evidence type="ECO:0000313" key="4">
    <source>
        <dbReference type="Proteomes" id="UP001165121"/>
    </source>
</evidence>
<dbReference type="InterPro" id="IPR050863">
    <property type="entry name" value="CenT-Element_Derived"/>
</dbReference>
<dbReference type="SMART" id="SM00674">
    <property type="entry name" value="CENPB"/>
    <property type="match status" value="1"/>
</dbReference>
<dbReference type="PANTHER" id="PTHR19303:SF57">
    <property type="entry name" value="HTH CENPB-TYPE DOMAIN-CONTAINING PROTEIN"/>
    <property type="match status" value="1"/>
</dbReference>
<feature type="domain" description="HTH CENPB-type" evidence="2">
    <location>
        <begin position="21"/>
        <end position="94"/>
    </location>
</feature>
<evidence type="ECO:0000256" key="1">
    <source>
        <dbReference type="ARBA" id="ARBA00023125"/>
    </source>
</evidence>
<organism evidence="3 4">
    <name type="scientific">Phytophthora fragariaefolia</name>
    <dbReference type="NCBI Taxonomy" id="1490495"/>
    <lineage>
        <taxon>Eukaryota</taxon>
        <taxon>Sar</taxon>
        <taxon>Stramenopiles</taxon>
        <taxon>Oomycota</taxon>
        <taxon>Peronosporomycetes</taxon>
        <taxon>Peronosporales</taxon>
        <taxon>Peronosporaceae</taxon>
        <taxon>Phytophthora</taxon>
    </lineage>
</organism>
<dbReference type="AlphaFoldDB" id="A0A9W6X6E1"/>
<proteinExistence type="predicted"/>
<dbReference type="OrthoDB" id="93523at2759"/>
<keyword evidence="1" id="KW-0238">DNA-binding</keyword>
<dbReference type="PANTHER" id="PTHR19303">
    <property type="entry name" value="TRANSPOSON"/>
    <property type="match status" value="1"/>
</dbReference>
<evidence type="ECO:0000259" key="2">
    <source>
        <dbReference type="PROSITE" id="PS51253"/>
    </source>
</evidence>
<gene>
    <name evidence="3" type="ORF">Pfra01_000772700</name>
</gene>